<sequence>MKIKFNKFGKISSIIFLTLYSASIFASDPSSLKLWLEKIQNQTGYLLQFVFFICCVVGIVLMATGFSYLRHNHTGAPGQGQNPLTKAAGIYILTGAMFLVLSTVTAIVSSSLTSGVQGSATDIVDSYSVSSANVVN</sequence>
<accession>A0A1L6TEM7</accession>
<name>A0A1L6TEM7_PISSA</name>
<dbReference type="OrthoDB" id="9886722at2"/>
<evidence type="ECO:0000313" key="1">
    <source>
        <dbReference type="EMBL" id="ALB23859.1"/>
    </source>
</evidence>
<gene>
    <name evidence="1" type="ORF">KU39_2683</name>
</gene>
<proteinExistence type="predicted"/>
<protein>
    <submittedName>
        <fullName evidence="1">Uncharacterized protein</fullName>
    </submittedName>
</protein>
<dbReference type="AlphaFoldDB" id="A0A1L6TEM7"/>
<reference evidence="1 2" key="1">
    <citation type="journal article" date="2014" name="Genome Announc.">
        <title>Comparative Genome Analysis of Two Isolates of the Fish Pathogen Piscirickettsia salmonis from Different Hosts Reveals Major Differences in Virulence-Associated Secretion Systems.</title>
        <authorList>
            <person name="Bohle H."/>
            <person name="Henriquez P."/>
            <person name="Grothusen H."/>
            <person name="Navas E."/>
            <person name="Sandoval A."/>
            <person name="Bustamante F."/>
            <person name="Bustos P."/>
            <person name="Mancilla M."/>
        </authorList>
    </citation>
    <scope>NUCLEOTIDE SEQUENCE [LARGE SCALE GENOMIC DNA]</scope>
    <source>
        <strain evidence="2">B1-32597</strain>
    </source>
</reference>
<evidence type="ECO:0000313" key="2">
    <source>
        <dbReference type="Proteomes" id="UP000029558"/>
    </source>
</evidence>
<dbReference type="EMBL" id="CP012508">
    <property type="protein sequence ID" value="ALB23859.1"/>
    <property type="molecule type" value="Genomic_DNA"/>
</dbReference>
<dbReference type="RefSeq" id="WP_027242651.1">
    <property type="nucleotide sequence ID" value="NZ_CP012508.1"/>
</dbReference>
<organism evidence="1 2">
    <name type="scientific">Piscirickettsia salmonis</name>
    <dbReference type="NCBI Taxonomy" id="1238"/>
    <lineage>
        <taxon>Bacteria</taxon>
        <taxon>Pseudomonadati</taxon>
        <taxon>Pseudomonadota</taxon>
        <taxon>Gammaproteobacteria</taxon>
        <taxon>Thiotrichales</taxon>
        <taxon>Piscirickettsiaceae</taxon>
        <taxon>Piscirickettsia</taxon>
    </lineage>
</organism>
<dbReference type="Proteomes" id="UP000029558">
    <property type="component" value="Chromosome"/>
</dbReference>